<keyword evidence="4" id="KW-0732">Signal</keyword>
<evidence type="ECO:0000256" key="5">
    <source>
        <dbReference type="SAM" id="MobiDB-lite"/>
    </source>
</evidence>
<feature type="chain" id="PRO_5018810022" description="Peptidyl-prolyl cis-trans isomerase" evidence="4">
    <location>
        <begin position="23"/>
        <end position="231"/>
    </location>
</feature>
<dbReference type="InterPro" id="IPR020892">
    <property type="entry name" value="Cyclophilin-type_PPIase_CS"/>
</dbReference>
<proteinExistence type="inferred from homology"/>
<sequence>MNLSLSRRTVALGLLAGSLALAGCGKDDSSSGSSSSGGSGSASASTQCPPADGSAQKKQSFEDAPPMCIDANKTYTATMTTDAGDVVITLDAKKAPKTVNNFVVLSRYHFYDGVSFHRVIPGFMAQGGDPKGDGTGGPGYTIEDEFPQQGEYKEGSIAMANTGQPNSGGSQFFIVTGDSGTALPPQYTLFGQVSKGMNVVKKIEADGNQDGSQEGTPVKKHTITSVKIEEK</sequence>
<dbReference type="Gene3D" id="2.40.100.10">
    <property type="entry name" value="Cyclophilin-like"/>
    <property type="match status" value="1"/>
</dbReference>
<dbReference type="PANTHER" id="PTHR45625">
    <property type="entry name" value="PEPTIDYL-PROLYL CIS-TRANS ISOMERASE-RELATED"/>
    <property type="match status" value="1"/>
</dbReference>
<evidence type="ECO:0000313" key="8">
    <source>
        <dbReference type="Proteomes" id="UP000285376"/>
    </source>
</evidence>
<dbReference type="RefSeq" id="WP_118913957.1">
    <property type="nucleotide sequence ID" value="NZ_CBCRVH010000022.1"/>
</dbReference>
<dbReference type="GO" id="GO:0003755">
    <property type="term" value="F:peptidyl-prolyl cis-trans isomerase activity"/>
    <property type="evidence" value="ECO:0007669"/>
    <property type="project" value="UniProtKB-UniRule"/>
</dbReference>
<feature type="signal peptide" evidence="4">
    <location>
        <begin position="1"/>
        <end position="22"/>
    </location>
</feature>
<comment type="similarity">
    <text evidence="4">Belongs to the cyclophilin-type PPIase family.</text>
</comment>
<keyword evidence="3 4" id="KW-0413">Isomerase</keyword>
<reference evidence="7 8" key="1">
    <citation type="submission" date="2018-08" db="EMBL/GenBank/DDBJ databases">
        <title>Whole genome sequence analysis of Dermacoccus abyssi bacteria isolated from Deep Mariana trench Micromonospora spp reveals genes involved in the environmental adaptation and production of secondary metabolites.</title>
        <authorList>
            <person name="Abdel-Mageed W.M."/>
            <person name="Lehri B."/>
            <person name="Nouioui I."/>
            <person name="Goodfellow I."/>
            <person name="Jaspars M."/>
            <person name="Karlyshev A."/>
        </authorList>
    </citation>
    <scope>NUCLEOTIDE SEQUENCE [LARGE SCALE GENOMIC DNA]</scope>
    <source>
        <strain evidence="7 8">MT1.1</strain>
    </source>
</reference>
<dbReference type="SUPFAM" id="SSF50891">
    <property type="entry name" value="Cyclophilin-like"/>
    <property type="match status" value="1"/>
</dbReference>
<dbReference type="GO" id="GO:0006457">
    <property type="term" value="P:protein folding"/>
    <property type="evidence" value="ECO:0007669"/>
    <property type="project" value="InterPro"/>
</dbReference>
<comment type="catalytic activity">
    <reaction evidence="4">
        <text>[protein]-peptidylproline (omega=180) = [protein]-peptidylproline (omega=0)</text>
        <dbReference type="Rhea" id="RHEA:16237"/>
        <dbReference type="Rhea" id="RHEA-COMP:10747"/>
        <dbReference type="Rhea" id="RHEA-COMP:10748"/>
        <dbReference type="ChEBI" id="CHEBI:83833"/>
        <dbReference type="ChEBI" id="CHEBI:83834"/>
        <dbReference type="EC" id="5.2.1.8"/>
    </reaction>
</comment>
<name>A0A417Z2R9_9MICO</name>
<feature type="region of interest" description="Disordered" evidence="5">
    <location>
        <begin position="204"/>
        <end position="231"/>
    </location>
</feature>
<dbReference type="InterPro" id="IPR044666">
    <property type="entry name" value="Cyclophilin_A-like"/>
</dbReference>
<comment type="caution">
    <text evidence="7">The sequence shown here is derived from an EMBL/GenBank/DDBJ whole genome shotgun (WGS) entry which is preliminary data.</text>
</comment>
<dbReference type="EMBL" id="QWLM01000012">
    <property type="protein sequence ID" value="RHW44976.1"/>
    <property type="molecule type" value="Genomic_DNA"/>
</dbReference>
<evidence type="ECO:0000256" key="2">
    <source>
        <dbReference type="ARBA" id="ARBA00023110"/>
    </source>
</evidence>
<protein>
    <recommendedName>
        <fullName evidence="4">Peptidyl-prolyl cis-trans isomerase</fullName>
        <shortName evidence="4">PPIase</shortName>
        <ecNumber evidence="4">5.2.1.8</ecNumber>
    </recommendedName>
</protein>
<dbReference type="EC" id="5.2.1.8" evidence="4"/>
<dbReference type="PROSITE" id="PS50072">
    <property type="entry name" value="CSA_PPIASE_2"/>
    <property type="match status" value="1"/>
</dbReference>
<organism evidence="7 8">
    <name type="scientific">Dermacoccus abyssi</name>
    <dbReference type="NCBI Taxonomy" id="322596"/>
    <lineage>
        <taxon>Bacteria</taxon>
        <taxon>Bacillati</taxon>
        <taxon>Actinomycetota</taxon>
        <taxon>Actinomycetes</taxon>
        <taxon>Micrococcales</taxon>
        <taxon>Dermacoccaceae</taxon>
        <taxon>Dermacoccus</taxon>
    </lineage>
</organism>
<dbReference type="PANTHER" id="PTHR45625:SF4">
    <property type="entry name" value="PEPTIDYLPROLYL ISOMERASE DOMAIN AND WD REPEAT-CONTAINING PROTEIN 1"/>
    <property type="match status" value="1"/>
</dbReference>
<evidence type="ECO:0000256" key="3">
    <source>
        <dbReference type="ARBA" id="ARBA00023235"/>
    </source>
</evidence>
<dbReference type="PROSITE" id="PS00170">
    <property type="entry name" value="CSA_PPIASE_1"/>
    <property type="match status" value="1"/>
</dbReference>
<evidence type="ECO:0000313" key="7">
    <source>
        <dbReference type="EMBL" id="RHW44976.1"/>
    </source>
</evidence>
<comment type="function">
    <text evidence="1 4">PPIases accelerate the folding of proteins. It catalyzes the cis-trans isomerization of proline imidic peptide bonds in oligopeptides.</text>
</comment>
<feature type="domain" description="PPIase cyclophilin-type" evidence="6">
    <location>
        <begin position="81"/>
        <end position="228"/>
    </location>
</feature>
<keyword evidence="2 4" id="KW-0697">Rotamase</keyword>
<gene>
    <name evidence="7" type="ORF">D1832_10775</name>
</gene>
<dbReference type="PROSITE" id="PS51257">
    <property type="entry name" value="PROKAR_LIPOPROTEIN"/>
    <property type="match status" value="1"/>
</dbReference>
<evidence type="ECO:0000256" key="4">
    <source>
        <dbReference type="RuleBase" id="RU363019"/>
    </source>
</evidence>
<accession>A0A417Z2R9</accession>
<dbReference type="PRINTS" id="PR00153">
    <property type="entry name" value="CSAPPISMRASE"/>
</dbReference>
<feature type="region of interest" description="Disordered" evidence="5">
    <location>
        <begin position="26"/>
        <end position="63"/>
    </location>
</feature>
<evidence type="ECO:0000259" key="6">
    <source>
        <dbReference type="PROSITE" id="PS50072"/>
    </source>
</evidence>
<dbReference type="InterPro" id="IPR029000">
    <property type="entry name" value="Cyclophilin-like_dom_sf"/>
</dbReference>
<dbReference type="CDD" id="cd00317">
    <property type="entry name" value="cyclophilin"/>
    <property type="match status" value="1"/>
</dbReference>
<dbReference type="AlphaFoldDB" id="A0A417Z2R9"/>
<dbReference type="Proteomes" id="UP000285376">
    <property type="component" value="Unassembled WGS sequence"/>
</dbReference>
<evidence type="ECO:0000256" key="1">
    <source>
        <dbReference type="ARBA" id="ARBA00002388"/>
    </source>
</evidence>
<dbReference type="InterPro" id="IPR002130">
    <property type="entry name" value="Cyclophilin-type_PPIase_dom"/>
</dbReference>
<dbReference type="Pfam" id="PF00160">
    <property type="entry name" value="Pro_isomerase"/>
    <property type="match status" value="1"/>
</dbReference>